<dbReference type="AlphaFoldDB" id="A0A4S4EZX7"/>
<proteinExistence type="predicted"/>
<comment type="caution">
    <text evidence="1">The sequence shown here is derived from an EMBL/GenBank/DDBJ whole genome shotgun (WGS) entry which is preliminary data.</text>
</comment>
<dbReference type="Proteomes" id="UP000306102">
    <property type="component" value="Unassembled WGS sequence"/>
</dbReference>
<reference evidence="1 2" key="1">
    <citation type="journal article" date="2018" name="Proc. Natl. Acad. Sci. U.S.A.">
        <title>Draft genome sequence of Camellia sinensis var. sinensis provides insights into the evolution of the tea genome and tea quality.</title>
        <authorList>
            <person name="Wei C."/>
            <person name="Yang H."/>
            <person name="Wang S."/>
            <person name="Zhao J."/>
            <person name="Liu C."/>
            <person name="Gao L."/>
            <person name="Xia E."/>
            <person name="Lu Y."/>
            <person name="Tai Y."/>
            <person name="She G."/>
            <person name="Sun J."/>
            <person name="Cao H."/>
            <person name="Tong W."/>
            <person name="Gao Q."/>
            <person name="Li Y."/>
            <person name="Deng W."/>
            <person name="Jiang X."/>
            <person name="Wang W."/>
            <person name="Chen Q."/>
            <person name="Zhang S."/>
            <person name="Li H."/>
            <person name="Wu J."/>
            <person name="Wang P."/>
            <person name="Li P."/>
            <person name="Shi C."/>
            <person name="Zheng F."/>
            <person name="Jian J."/>
            <person name="Huang B."/>
            <person name="Shan D."/>
            <person name="Shi M."/>
            <person name="Fang C."/>
            <person name="Yue Y."/>
            <person name="Li F."/>
            <person name="Li D."/>
            <person name="Wei S."/>
            <person name="Han B."/>
            <person name="Jiang C."/>
            <person name="Yin Y."/>
            <person name="Xia T."/>
            <person name="Zhang Z."/>
            <person name="Bennetzen J.L."/>
            <person name="Zhao S."/>
            <person name="Wan X."/>
        </authorList>
    </citation>
    <scope>NUCLEOTIDE SEQUENCE [LARGE SCALE GENOMIC DNA]</scope>
    <source>
        <strain evidence="2">cv. Shuchazao</strain>
        <tissue evidence="1">Leaf</tissue>
    </source>
</reference>
<evidence type="ECO:0000313" key="2">
    <source>
        <dbReference type="Proteomes" id="UP000306102"/>
    </source>
</evidence>
<accession>A0A4S4EZX7</accession>
<keyword evidence="2" id="KW-1185">Reference proteome</keyword>
<organism evidence="1 2">
    <name type="scientific">Camellia sinensis var. sinensis</name>
    <name type="common">China tea</name>
    <dbReference type="NCBI Taxonomy" id="542762"/>
    <lineage>
        <taxon>Eukaryota</taxon>
        <taxon>Viridiplantae</taxon>
        <taxon>Streptophyta</taxon>
        <taxon>Embryophyta</taxon>
        <taxon>Tracheophyta</taxon>
        <taxon>Spermatophyta</taxon>
        <taxon>Magnoliopsida</taxon>
        <taxon>eudicotyledons</taxon>
        <taxon>Gunneridae</taxon>
        <taxon>Pentapetalae</taxon>
        <taxon>asterids</taxon>
        <taxon>Ericales</taxon>
        <taxon>Theaceae</taxon>
        <taxon>Camellia</taxon>
    </lineage>
</organism>
<name>A0A4S4EZX7_CAMSN</name>
<gene>
    <name evidence="1" type="ORF">TEA_029220</name>
</gene>
<evidence type="ECO:0000313" key="1">
    <source>
        <dbReference type="EMBL" id="THG22234.1"/>
    </source>
</evidence>
<dbReference type="EMBL" id="SDRB02000937">
    <property type="protein sequence ID" value="THG22234.1"/>
    <property type="molecule type" value="Genomic_DNA"/>
</dbReference>
<sequence length="218" mass="24286">MSREKVDNGPRILSVAALIVFIALNLPGHVNSVGGDEELNQPTNPAAVQLFTQVVYNQFNNLSRFLSPDILNQLSFCIKDVDVEWNSAFNFSANLDFLTACIRKTRGDLPQRLCTAAEVKFFFSSFFQGGSKKTNYLKPNRNCNLTSWVPGCEPGWSCSVGKGKKVDLKSSKEVPDRTLNCLPCCEGFFCPYGITCAIRNQIRGLGWIGLGLENRKYR</sequence>
<dbReference type="STRING" id="542762.A0A4S4EZX7"/>
<protein>
    <submittedName>
        <fullName evidence="1">Uncharacterized protein</fullName>
    </submittedName>
</protein>